<proteinExistence type="predicted"/>
<dbReference type="InterPro" id="IPR029058">
    <property type="entry name" value="AB_hydrolase_fold"/>
</dbReference>
<sequence>MPLYTISSAFQSLPIEIFWYPAKQKAVATVFLLKGLYGLHNSTSVDSWDTELIEVLNDGYNFVCINTARQGTTADERSSKDAFVGKTFQEECADIQRAFIYLFDTGIMPSSSKIYVVGNSFGGTTLLGIPKMMNKASGIVIVGSGCGKSPTTTKPLLTTLYDEERLLAPLRSYSGVFAFVRGSLDSVVPKDSQDKIIDSARSSRIHITYTIIGAQHDLTPMRDRMTPHRRALLASVLHHVISLA</sequence>
<gene>
    <name evidence="1" type="ORF">A2755_04105</name>
</gene>
<reference evidence="1 2" key="1">
    <citation type="journal article" date="2016" name="Nat. Commun.">
        <title>Thousands of microbial genomes shed light on interconnected biogeochemical processes in an aquifer system.</title>
        <authorList>
            <person name="Anantharaman K."/>
            <person name="Brown C.T."/>
            <person name="Hug L.A."/>
            <person name="Sharon I."/>
            <person name="Castelle C.J."/>
            <person name="Probst A.J."/>
            <person name="Thomas B.C."/>
            <person name="Singh A."/>
            <person name="Wilkins M.J."/>
            <person name="Karaoz U."/>
            <person name="Brodie E.L."/>
            <person name="Williams K.H."/>
            <person name="Hubbard S.S."/>
            <person name="Banfield J.F."/>
        </authorList>
    </citation>
    <scope>NUCLEOTIDE SEQUENCE [LARGE SCALE GENOMIC DNA]</scope>
</reference>
<evidence type="ECO:0000313" key="1">
    <source>
        <dbReference type="EMBL" id="OGM90698.1"/>
    </source>
</evidence>
<protein>
    <recommendedName>
        <fullName evidence="3">Peptidase S9 prolyl oligopeptidase catalytic domain-containing protein</fullName>
    </recommendedName>
</protein>
<evidence type="ECO:0000313" key="2">
    <source>
        <dbReference type="Proteomes" id="UP000177029"/>
    </source>
</evidence>
<dbReference type="Gene3D" id="3.40.50.1820">
    <property type="entry name" value="alpha/beta hydrolase"/>
    <property type="match status" value="1"/>
</dbReference>
<organism evidence="1 2">
    <name type="scientific">Candidatus Wolfebacteria bacterium RIFCSPHIGHO2_01_FULL_48_22</name>
    <dbReference type="NCBI Taxonomy" id="1802555"/>
    <lineage>
        <taxon>Bacteria</taxon>
        <taxon>Candidatus Wolfeibacteriota</taxon>
    </lineage>
</organism>
<dbReference type="AlphaFoldDB" id="A0A1F8DSA2"/>
<name>A0A1F8DSA2_9BACT</name>
<dbReference type="Proteomes" id="UP000177029">
    <property type="component" value="Unassembled WGS sequence"/>
</dbReference>
<dbReference type="EMBL" id="MGIP01000018">
    <property type="protein sequence ID" value="OGM90698.1"/>
    <property type="molecule type" value="Genomic_DNA"/>
</dbReference>
<evidence type="ECO:0008006" key="3">
    <source>
        <dbReference type="Google" id="ProtNLM"/>
    </source>
</evidence>
<accession>A0A1F8DSA2</accession>
<dbReference type="SUPFAM" id="SSF53474">
    <property type="entry name" value="alpha/beta-Hydrolases"/>
    <property type="match status" value="1"/>
</dbReference>
<comment type="caution">
    <text evidence="1">The sequence shown here is derived from an EMBL/GenBank/DDBJ whole genome shotgun (WGS) entry which is preliminary data.</text>
</comment>